<keyword evidence="1" id="KW-0812">Transmembrane</keyword>
<accession>C9ZSI4</accession>
<dbReference type="Proteomes" id="UP000002316">
    <property type="component" value="Chromosome 7"/>
</dbReference>
<feature type="transmembrane region" description="Helical" evidence="1">
    <location>
        <begin position="88"/>
        <end position="108"/>
    </location>
</feature>
<evidence type="ECO:0000313" key="3">
    <source>
        <dbReference type="Proteomes" id="UP000002316"/>
    </source>
</evidence>
<protein>
    <submittedName>
        <fullName evidence="2">Uncharacterized protein</fullName>
    </submittedName>
</protein>
<dbReference type="GeneID" id="23862494"/>
<organism evidence="2 3">
    <name type="scientific">Trypanosoma brucei gambiense (strain MHOM/CI/86/DAL972)</name>
    <dbReference type="NCBI Taxonomy" id="679716"/>
    <lineage>
        <taxon>Eukaryota</taxon>
        <taxon>Discoba</taxon>
        <taxon>Euglenozoa</taxon>
        <taxon>Kinetoplastea</taxon>
        <taxon>Metakinetoplastina</taxon>
        <taxon>Trypanosomatida</taxon>
        <taxon>Trypanosomatidae</taxon>
        <taxon>Trypanosoma</taxon>
    </lineage>
</organism>
<dbReference type="EMBL" id="FN554970">
    <property type="protein sequence ID" value="CBH12368.1"/>
    <property type="molecule type" value="Genomic_DNA"/>
</dbReference>
<dbReference type="KEGG" id="tbg:TbgDal_VII3120"/>
<evidence type="ECO:0000313" key="2">
    <source>
        <dbReference type="EMBL" id="CBH12368.1"/>
    </source>
</evidence>
<keyword evidence="1" id="KW-0472">Membrane</keyword>
<proteinExistence type="predicted"/>
<keyword evidence="1" id="KW-1133">Transmembrane helix</keyword>
<sequence length="167" mass="19098">MVSNCSQLCVAGFASLITVLCFWCARYADQEARRRRWWQFFLGLITPLKVRGQSRCNNCVLRKNGVRRRLTLAAASIPLPGRQGVASLLPVFFFLKGMTFLFCLFFFFSDLAAMRCAALGWFAAFTAFRAVTEFRLRLGCARVPNSPLPLRRRCLASSFPFRFCLRK</sequence>
<name>C9ZSI4_TRYB9</name>
<dbReference type="RefSeq" id="XP_011774649.1">
    <property type="nucleotide sequence ID" value="XM_011776347.1"/>
</dbReference>
<evidence type="ECO:0000256" key="1">
    <source>
        <dbReference type="SAM" id="Phobius"/>
    </source>
</evidence>
<gene>
    <name evidence="2" type="ORF">TbgDal_VII3120</name>
</gene>
<dbReference type="AlphaFoldDB" id="C9ZSI4"/>
<reference evidence="3" key="1">
    <citation type="journal article" date="2010" name="PLoS Negl. Trop. Dis.">
        <title>The genome sequence of Trypanosoma brucei gambiense, causative agent of chronic human african trypanosomiasis.</title>
        <authorList>
            <person name="Jackson A.P."/>
            <person name="Sanders M."/>
            <person name="Berry A."/>
            <person name="McQuillan J."/>
            <person name="Aslett M.A."/>
            <person name="Quail M.A."/>
            <person name="Chukualim B."/>
            <person name="Capewell P."/>
            <person name="MacLeod A."/>
            <person name="Melville S.E."/>
            <person name="Gibson W."/>
            <person name="Barry J.D."/>
            <person name="Berriman M."/>
            <person name="Hertz-Fowler C."/>
        </authorList>
    </citation>
    <scope>NUCLEOTIDE SEQUENCE [LARGE SCALE GENOMIC DNA]</scope>
    <source>
        <strain evidence="3">MHOM/CI/86/DAL972</strain>
    </source>
</reference>